<evidence type="ECO:0000313" key="3">
    <source>
        <dbReference type="EMBL" id="CAG6592528.1"/>
    </source>
</evidence>
<feature type="region of interest" description="Disordered" evidence="1">
    <location>
        <begin position="1"/>
        <end position="79"/>
    </location>
</feature>
<reference evidence="3" key="1">
    <citation type="submission" date="2021-05" db="EMBL/GenBank/DDBJ databases">
        <authorList>
            <person name="Alioto T."/>
            <person name="Alioto T."/>
            <person name="Gomez Garrido J."/>
        </authorList>
    </citation>
    <scope>NUCLEOTIDE SEQUENCE</scope>
</reference>
<accession>A0A8D8KM13</accession>
<feature type="transmembrane region" description="Helical" evidence="2">
    <location>
        <begin position="190"/>
        <end position="213"/>
    </location>
</feature>
<dbReference type="EMBL" id="HBUE01329481">
    <property type="protein sequence ID" value="CAG6592528.1"/>
    <property type="molecule type" value="Transcribed_RNA"/>
</dbReference>
<sequence>MRPLGKPQDLSTLQGEGGPRRTNRPRNGLYVHPRRNPLRQQRMSPNVPLPAGPASAHQPSSRDRSAATGSATAAVAADSPGVVPGRATVAAAGREECGRRRRFAGAQKLVRADELTAGDRRWEGRRGPGPVAVELRYERVRVVQFGHPTDPQHVNQPADGAPVRQQIELLPAATAIVPATLELIHRCRHLLLVLLVGTTIVAVLPIINCVFFSGSNRTSAADLGRERDLLKSWFFSRNNNNCNNFINKTTINSFAYSL</sequence>
<evidence type="ECO:0000256" key="1">
    <source>
        <dbReference type="SAM" id="MobiDB-lite"/>
    </source>
</evidence>
<dbReference type="EMBL" id="HBUE01222807">
    <property type="protein sequence ID" value="CAG6540456.1"/>
    <property type="molecule type" value="Transcribed_RNA"/>
</dbReference>
<organism evidence="3">
    <name type="scientific">Culex pipiens</name>
    <name type="common">House mosquito</name>
    <dbReference type="NCBI Taxonomy" id="7175"/>
    <lineage>
        <taxon>Eukaryota</taxon>
        <taxon>Metazoa</taxon>
        <taxon>Ecdysozoa</taxon>
        <taxon>Arthropoda</taxon>
        <taxon>Hexapoda</taxon>
        <taxon>Insecta</taxon>
        <taxon>Pterygota</taxon>
        <taxon>Neoptera</taxon>
        <taxon>Endopterygota</taxon>
        <taxon>Diptera</taxon>
        <taxon>Nematocera</taxon>
        <taxon>Culicoidea</taxon>
        <taxon>Culicidae</taxon>
        <taxon>Culicinae</taxon>
        <taxon>Culicini</taxon>
        <taxon>Culex</taxon>
        <taxon>Culex</taxon>
    </lineage>
</organism>
<proteinExistence type="predicted"/>
<keyword evidence="2" id="KW-0812">Transmembrane</keyword>
<keyword evidence="2" id="KW-0472">Membrane</keyword>
<feature type="compositionally biased region" description="Low complexity" evidence="1">
    <location>
        <begin position="66"/>
        <end position="79"/>
    </location>
</feature>
<protein>
    <submittedName>
        <fullName evidence="3">(northern house mosquito) hypothetical protein</fullName>
    </submittedName>
</protein>
<keyword evidence="2" id="KW-1133">Transmembrane helix</keyword>
<dbReference type="AlphaFoldDB" id="A0A8D8KM13"/>
<name>A0A8D8KM13_CULPI</name>
<evidence type="ECO:0000256" key="2">
    <source>
        <dbReference type="SAM" id="Phobius"/>
    </source>
</evidence>